<evidence type="ECO:0000256" key="2">
    <source>
        <dbReference type="ARBA" id="ARBA00008072"/>
    </source>
</evidence>
<feature type="domain" description="Enoyl reductase (ER)" evidence="7">
    <location>
        <begin position="20"/>
        <end position="356"/>
    </location>
</feature>
<dbReference type="AlphaFoldDB" id="A0A1H8K2B1"/>
<accession>A0A1H8K2B1</accession>
<protein>
    <submittedName>
        <fullName evidence="8">Alcohol dehydrogenase</fullName>
    </submittedName>
</protein>
<evidence type="ECO:0000256" key="3">
    <source>
        <dbReference type="ARBA" id="ARBA00022723"/>
    </source>
</evidence>
<dbReference type="Pfam" id="PF00107">
    <property type="entry name" value="ADH_zinc_N"/>
    <property type="match status" value="1"/>
</dbReference>
<dbReference type="Proteomes" id="UP000183002">
    <property type="component" value="Unassembled WGS sequence"/>
</dbReference>
<keyword evidence="5" id="KW-0560">Oxidoreductase</keyword>
<keyword evidence="3 6" id="KW-0479">Metal-binding</keyword>
<dbReference type="SMART" id="SM00829">
    <property type="entry name" value="PKS_ER"/>
    <property type="match status" value="1"/>
</dbReference>
<dbReference type="RefSeq" id="WP_231579643.1">
    <property type="nucleotide sequence ID" value="NZ_FOCO01000028.1"/>
</dbReference>
<reference evidence="8 9" key="1">
    <citation type="submission" date="2016-10" db="EMBL/GenBank/DDBJ databases">
        <authorList>
            <person name="de Groot N.N."/>
        </authorList>
    </citation>
    <scope>NUCLEOTIDE SEQUENCE [LARGE SCALE GENOMIC DNA]</scope>
    <source>
        <strain evidence="8 9">CGMCC 1.10836</strain>
    </source>
</reference>
<comment type="cofactor">
    <cofactor evidence="1 6">
        <name>Zn(2+)</name>
        <dbReference type="ChEBI" id="CHEBI:29105"/>
    </cofactor>
</comment>
<evidence type="ECO:0000259" key="7">
    <source>
        <dbReference type="SMART" id="SM00829"/>
    </source>
</evidence>
<dbReference type="PANTHER" id="PTHR42813">
    <property type="entry name" value="ZINC-TYPE ALCOHOL DEHYDROGENASE-LIKE"/>
    <property type="match status" value="1"/>
</dbReference>
<evidence type="ECO:0000256" key="5">
    <source>
        <dbReference type="ARBA" id="ARBA00023002"/>
    </source>
</evidence>
<proteinExistence type="inferred from homology"/>
<evidence type="ECO:0000256" key="6">
    <source>
        <dbReference type="RuleBase" id="RU361277"/>
    </source>
</evidence>
<organism evidence="8 9">
    <name type="scientific">Pseudorhodobacter antarcticus</name>
    <dbReference type="NCBI Taxonomy" id="1077947"/>
    <lineage>
        <taxon>Bacteria</taxon>
        <taxon>Pseudomonadati</taxon>
        <taxon>Pseudomonadota</taxon>
        <taxon>Alphaproteobacteria</taxon>
        <taxon>Rhodobacterales</taxon>
        <taxon>Paracoccaceae</taxon>
        <taxon>Pseudorhodobacter</taxon>
    </lineage>
</organism>
<keyword evidence="4 6" id="KW-0862">Zinc</keyword>
<evidence type="ECO:0000256" key="1">
    <source>
        <dbReference type="ARBA" id="ARBA00001947"/>
    </source>
</evidence>
<evidence type="ECO:0000313" key="8">
    <source>
        <dbReference type="EMBL" id="SEN86528.1"/>
    </source>
</evidence>
<evidence type="ECO:0000313" key="9">
    <source>
        <dbReference type="Proteomes" id="UP000183002"/>
    </source>
</evidence>
<dbReference type="InterPro" id="IPR036291">
    <property type="entry name" value="NAD(P)-bd_dom_sf"/>
</dbReference>
<dbReference type="STRING" id="1077947.SAMN05216227_102836"/>
<dbReference type="CDD" id="cd08286">
    <property type="entry name" value="FDH_like_ADH2"/>
    <property type="match status" value="1"/>
</dbReference>
<sequence length="361" mass="37560">MSTTVQPTPKTTMMQAMVYAAPGKIALRDCPKPVIQAPGDAIVRVTHTTICGTDLHILKGDVATAKPGRILGHEGVGVIDSVGAAVTAFKPGDPVLISCVSACGTCEFCRKQMYSHCTTGGWILGNSIDGCQAEYVRAPHADMSLYHIPKGSDEEALVMLSDILPTGLECGTLNGKVQPGSTVAIVGAGPIGLAALLTAQFYSPGKIIMIDLDDNRLAIAKKFGATDTINSSDGKALAAVMKLTGDAGVDTAIEAVGIPATFELCQELIAAGGVIANIGVHGKPASLHLETLWDRNIAITTRLVDTATIPMLFKTVAAKKIDPALLITHHFTLAEGEKAYETFGNAAKTKALKVIITASST</sequence>
<gene>
    <name evidence="8" type="ORF">SAMN05216227_102836</name>
</gene>
<dbReference type="SUPFAM" id="SSF51735">
    <property type="entry name" value="NAD(P)-binding Rossmann-fold domains"/>
    <property type="match status" value="1"/>
</dbReference>
<dbReference type="GO" id="GO:0016616">
    <property type="term" value="F:oxidoreductase activity, acting on the CH-OH group of donors, NAD or NADP as acceptor"/>
    <property type="evidence" value="ECO:0007669"/>
    <property type="project" value="UniProtKB-ARBA"/>
</dbReference>
<dbReference type="SUPFAM" id="SSF50129">
    <property type="entry name" value="GroES-like"/>
    <property type="match status" value="1"/>
</dbReference>
<dbReference type="Gene3D" id="3.90.180.10">
    <property type="entry name" value="Medium-chain alcohol dehydrogenases, catalytic domain"/>
    <property type="match status" value="1"/>
</dbReference>
<dbReference type="PANTHER" id="PTHR42813:SF4">
    <property type="entry name" value="NADP-DEPENDENT ISOPROPANOL DEHYDROGENASE"/>
    <property type="match status" value="1"/>
</dbReference>
<dbReference type="GO" id="GO:0008270">
    <property type="term" value="F:zinc ion binding"/>
    <property type="evidence" value="ECO:0007669"/>
    <property type="project" value="InterPro"/>
</dbReference>
<dbReference type="InterPro" id="IPR011032">
    <property type="entry name" value="GroES-like_sf"/>
</dbReference>
<dbReference type="PROSITE" id="PS00059">
    <property type="entry name" value="ADH_ZINC"/>
    <property type="match status" value="1"/>
</dbReference>
<dbReference type="InterPro" id="IPR020843">
    <property type="entry name" value="ER"/>
</dbReference>
<dbReference type="InterPro" id="IPR002328">
    <property type="entry name" value="ADH_Zn_CS"/>
</dbReference>
<name>A0A1H8K2B1_9RHOB</name>
<keyword evidence="9" id="KW-1185">Reference proteome</keyword>
<comment type="similarity">
    <text evidence="2 6">Belongs to the zinc-containing alcohol dehydrogenase family.</text>
</comment>
<dbReference type="EMBL" id="FOCO01000028">
    <property type="protein sequence ID" value="SEN86528.1"/>
    <property type="molecule type" value="Genomic_DNA"/>
</dbReference>
<dbReference type="InterPro" id="IPR013154">
    <property type="entry name" value="ADH-like_N"/>
</dbReference>
<dbReference type="Pfam" id="PF08240">
    <property type="entry name" value="ADH_N"/>
    <property type="match status" value="1"/>
</dbReference>
<dbReference type="InterPro" id="IPR013149">
    <property type="entry name" value="ADH-like_C"/>
</dbReference>
<evidence type="ECO:0000256" key="4">
    <source>
        <dbReference type="ARBA" id="ARBA00022833"/>
    </source>
</evidence>
<dbReference type="Gene3D" id="3.40.50.720">
    <property type="entry name" value="NAD(P)-binding Rossmann-like Domain"/>
    <property type="match status" value="1"/>
</dbReference>